<sequence>MESSRIQPLNRQNIASGELSLFTVENCSLLPNELFIADRHNLAQRKFLLEGLNCLEKNLSRLRTPLLVVKASDNEEAIEIAVKLSDAACEVVIDAAYLREDRNFEENFNDKLVMKCRRLTKVEGNVTIPVTVLCSKPAYNANTIRKVAWDLLDNFLLEKWDVTPKIGCESWDSMVKYNLECLDISLEHVKAADECKTSSGLEGGEVAARQVLDHFIANNLSSYDKERLVYKNIPNSGKQSHLSPYIHFGMLSPILIVAEVLHSKAPKSAKDAFLEELVVRRELAHNFVYYYRTTYDSFDCLPDWAKRTMNEHHLDKRENIYSYKELEEGCTHDVFWNAAQFELVFTHKMSSYLRMYWAKKVIEWSPDYKSSYTFLIHQNDKYELDGRDPNGYCGVMWNFGMHDRAHSNRPVFGKIRYMCADGIRRKFRNHINDYVKMNYKRAGRILEPNFHLQLKTTKIGKTLRQKRKKL</sequence>
<dbReference type="Proteomes" id="UP000887581">
    <property type="component" value="Unplaced"/>
</dbReference>
<dbReference type="AlphaFoldDB" id="A0A915Q5R3"/>
<dbReference type="PANTHER" id="PTHR10211">
    <property type="entry name" value="DEOXYRIBODIPYRIMIDINE PHOTOLYASE"/>
    <property type="match status" value="1"/>
</dbReference>
<feature type="domain" description="Photolyase/cryptochrome alpha/beta" evidence="13">
    <location>
        <begin position="1"/>
        <end position="130"/>
    </location>
</feature>
<dbReference type="GO" id="GO:0003904">
    <property type="term" value="F:deoxyribodipyrimidine photo-lyase activity"/>
    <property type="evidence" value="ECO:0007669"/>
    <property type="project" value="UniProtKB-EC"/>
</dbReference>
<comment type="similarity">
    <text evidence="2">Belongs to the DNA photolyase class-2 family.</text>
</comment>
<evidence type="ECO:0000256" key="6">
    <source>
        <dbReference type="ARBA" id="ARBA00022763"/>
    </source>
</evidence>
<dbReference type="InterPro" id="IPR006050">
    <property type="entry name" value="DNA_photolyase_N"/>
</dbReference>
<proteinExistence type="inferred from homology"/>
<name>A0A915Q5R3_9BILA</name>
<evidence type="ECO:0000256" key="3">
    <source>
        <dbReference type="ARBA" id="ARBA00013149"/>
    </source>
</evidence>
<evidence type="ECO:0000256" key="12">
    <source>
        <dbReference type="ARBA" id="ARBA00033999"/>
    </source>
</evidence>
<dbReference type="GO" id="GO:0003677">
    <property type="term" value="F:DNA binding"/>
    <property type="evidence" value="ECO:0007669"/>
    <property type="project" value="UniProtKB-KW"/>
</dbReference>
<evidence type="ECO:0000256" key="4">
    <source>
        <dbReference type="ARBA" id="ARBA00014046"/>
    </source>
</evidence>
<keyword evidence="7" id="KW-0274">FAD</keyword>
<dbReference type="Gene3D" id="1.10.579.10">
    <property type="entry name" value="DNA Cyclobutane Dipyrimidine Photolyase, subunit A, domain 3"/>
    <property type="match status" value="1"/>
</dbReference>
<dbReference type="PROSITE" id="PS01083">
    <property type="entry name" value="DNA_PHOTOLYASES_2_1"/>
    <property type="match status" value="1"/>
</dbReference>
<keyword evidence="14" id="KW-1185">Reference proteome</keyword>
<dbReference type="Gene3D" id="3.40.50.620">
    <property type="entry name" value="HUPs"/>
    <property type="match status" value="1"/>
</dbReference>
<protein>
    <recommendedName>
        <fullName evidence="4">Deoxyribodipyrimidine photo-lyase</fullName>
        <ecNumber evidence="3">4.1.99.3</ecNumber>
    </recommendedName>
    <alternativeName>
        <fullName evidence="11">DNA photolyase</fullName>
    </alternativeName>
</protein>
<evidence type="ECO:0000256" key="7">
    <source>
        <dbReference type="ARBA" id="ARBA00022827"/>
    </source>
</evidence>
<evidence type="ECO:0000256" key="2">
    <source>
        <dbReference type="ARBA" id="ARBA00006409"/>
    </source>
</evidence>
<organism evidence="14 15">
    <name type="scientific">Setaria digitata</name>
    <dbReference type="NCBI Taxonomy" id="48799"/>
    <lineage>
        <taxon>Eukaryota</taxon>
        <taxon>Metazoa</taxon>
        <taxon>Ecdysozoa</taxon>
        <taxon>Nematoda</taxon>
        <taxon>Chromadorea</taxon>
        <taxon>Rhabditida</taxon>
        <taxon>Spirurina</taxon>
        <taxon>Spiruromorpha</taxon>
        <taxon>Filarioidea</taxon>
        <taxon>Setariidae</taxon>
        <taxon>Setaria</taxon>
    </lineage>
</organism>
<keyword evidence="6" id="KW-0227">DNA damage</keyword>
<accession>A0A915Q5R3</accession>
<dbReference type="InterPro" id="IPR036155">
    <property type="entry name" value="Crypto/Photolyase_N_sf"/>
</dbReference>
<evidence type="ECO:0000313" key="15">
    <source>
        <dbReference type="WBParaSite" id="sdigi.contig64.g3380.t1"/>
    </source>
</evidence>
<dbReference type="InterPro" id="IPR052219">
    <property type="entry name" value="Photolyase_Class-2"/>
</dbReference>
<dbReference type="GO" id="GO:0000719">
    <property type="term" value="P:photoreactive repair"/>
    <property type="evidence" value="ECO:0007669"/>
    <property type="project" value="TreeGrafter"/>
</dbReference>
<dbReference type="InterPro" id="IPR036134">
    <property type="entry name" value="Crypto/Photolyase_FAD-like_sf"/>
</dbReference>
<dbReference type="InterPro" id="IPR032673">
    <property type="entry name" value="DNA_photolyase_2_CS"/>
</dbReference>
<evidence type="ECO:0000256" key="1">
    <source>
        <dbReference type="ARBA" id="ARBA00001974"/>
    </source>
</evidence>
<dbReference type="PROSITE" id="PS51645">
    <property type="entry name" value="PHR_CRY_ALPHA_BETA"/>
    <property type="match status" value="1"/>
</dbReference>
<keyword evidence="8" id="KW-0238">DNA-binding</keyword>
<evidence type="ECO:0000256" key="9">
    <source>
        <dbReference type="ARBA" id="ARBA00023204"/>
    </source>
</evidence>
<dbReference type="PANTHER" id="PTHR10211:SF0">
    <property type="entry name" value="DEOXYRIBODIPYRIMIDINE PHOTO-LYASE"/>
    <property type="match status" value="1"/>
</dbReference>
<comment type="cofactor">
    <cofactor evidence="1">
        <name>FAD</name>
        <dbReference type="ChEBI" id="CHEBI:57692"/>
    </cofactor>
</comment>
<evidence type="ECO:0000259" key="13">
    <source>
        <dbReference type="PROSITE" id="PS51645"/>
    </source>
</evidence>
<dbReference type="EC" id="4.1.99.3" evidence="3"/>
<evidence type="ECO:0000256" key="5">
    <source>
        <dbReference type="ARBA" id="ARBA00022630"/>
    </source>
</evidence>
<dbReference type="FunFam" id="1.10.579.10:FF:000002">
    <property type="entry name" value="Deoxyribodipyrimidine photolyase"/>
    <property type="match status" value="1"/>
</dbReference>
<evidence type="ECO:0000313" key="14">
    <source>
        <dbReference type="Proteomes" id="UP000887581"/>
    </source>
</evidence>
<keyword evidence="10" id="KW-0456">Lyase</keyword>
<comment type="catalytic activity">
    <reaction evidence="12">
        <text>cyclobutadipyrimidine (in DNA) = 2 pyrimidine residues (in DNA).</text>
        <dbReference type="EC" id="4.1.99.3"/>
    </reaction>
</comment>
<dbReference type="Gene3D" id="1.25.40.80">
    <property type="match status" value="1"/>
</dbReference>
<reference evidence="15" key="1">
    <citation type="submission" date="2022-11" db="UniProtKB">
        <authorList>
            <consortium name="WormBaseParasite"/>
        </authorList>
    </citation>
    <scope>IDENTIFICATION</scope>
</reference>
<dbReference type="SUPFAM" id="SSF48173">
    <property type="entry name" value="Cryptochrome/photolyase FAD-binding domain"/>
    <property type="match status" value="1"/>
</dbReference>
<keyword evidence="5" id="KW-0285">Flavoprotein</keyword>
<evidence type="ECO:0000256" key="8">
    <source>
        <dbReference type="ARBA" id="ARBA00023125"/>
    </source>
</evidence>
<dbReference type="InterPro" id="IPR014729">
    <property type="entry name" value="Rossmann-like_a/b/a_fold"/>
</dbReference>
<dbReference type="WBParaSite" id="sdigi.contig64.g3380.t1">
    <property type="protein sequence ID" value="sdigi.contig64.g3380.t1"/>
    <property type="gene ID" value="sdigi.contig64.g3380"/>
</dbReference>
<evidence type="ECO:0000256" key="10">
    <source>
        <dbReference type="ARBA" id="ARBA00023239"/>
    </source>
</evidence>
<dbReference type="Pfam" id="PF00875">
    <property type="entry name" value="DNA_photolyase"/>
    <property type="match status" value="1"/>
</dbReference>
<dbReference type="SUPFAM" id="SSF52425">
    <property type="entry name" value="Cryptochrome/photolyase, N-terminal domain"/>
    <property type="match status" value="1"/>
</dbReference>
<evidence type="ECO:0000256" key="11">
    <source>
        <dbReference type="ARBA" id="ARBA00031671"/>
    </source>
</evidence>
<keyword evidence="9" id="KW-0234">DNA repair</keyword>